<dbReference type="AlphaFoldDB" id="A0A8S1GVV1"/>
<comment type="caution">
    <text evidence="1">The sequence shown here is derived from an EMBL/GenBank/DDBJ whole genome shotgun (WGS) entry which is preliminary data.</text>
</comment>
<dbReference type="OrthoDB" id="5875823at2759"/>
<keyword evidence="2" id="KW-1185">Reference proteome</keyword>
<protein>
    <submittedName>
        <fullName evidence="1">Uncharacterized protein</fullName>
    </submittedName>
</protein>
<dbReference type="EMBL" id="CAJGYM010000002">
    <property type="protein sequence ID" value="CAD6185510.1"/>
    <property type="molecule type" value="Genomic_DNA"/>
</dbReference>
<evidence type="ECO:0000313" key="2">
    <source>
        <dbReference type="Proteomes" id="UP000835052"/>
    </source>
</evidence>
<reference evidence="1" key="1">
    <citation type="submission" date="2020-10" db="EMBL/GenBank/DDBJ databases">
        <authorList>
            <person name="Kikuchi T."/>
        </authorList>
    </citation>
    <scope>NUCLEOTIDE SEQUENCE</scope>
    <source>
        <strain evidence="1">NKZ352</strain>
    </source>
</reference>
<gene>
    <name evidence="1" type="ORF">CAUJ_LOCUS1429</name>
</gene>
<name>A0A8S1GVV1_9PELO</name>
<organism evidence="1 2">
    <name type="scientific">Caenorhabditis auriculariae</name>
    <dbReference type="NCBI Taxonomy" id="2777116"/>
    <lineage>
        <taxon>Eukaryota</taxon>
        <taxon>Metazoa</taxon>
        <taxon>Ecdysozoa</taxon>
        <taxon>Nematoda</taxon>
        <taxon>Chromadorea</taxon>
        <taxon>Rhabditida</taxon>
        <taxon>Rhabditina</taxon>
        <taxon>Rhabditomorpha</taxon>
        <taxon>Rhabditoidea</taxon>
        <taxon>Rhabditidae</taxon>
        <taxon>Peloderinae</taxon>
        <taxon>Caenorhabditis</taxon>
    </lineage>
</organism>
<dbReference type="Proteomes" id="UP000835052">
    <property type="component" value="Unassembled WGS sequence"/>
</dbReference>
<accession>A0A8S1GVV1</accession>
<proteinExistence type="predicted"/>
<evidence type="ECO:0000313" key="1">
    <source>
        <dbReference type="EMBL" id="CAD6185510.1"/>
    </source>
</evidence>
<sequence>MGRAVDRCDTRHDRRRIELRKKVMALRGHNRSVSVRRDQQGPTAARRFPADRPIIETDSVAGHTQNSTSVVSAPRQTTVILMEHLIVDSIATQHLKIALEYARFKQETFSNSAKSGWWMMAAKGERLKKGCRKAAKRQQKVVVHQTPGIQNGMSRLATVALLVLAVLVAHNHATELADGVDATREQKRFDIDFVKREGGDSEFPDFEDKEDVKRFEPFLDESSAEKRFDPFSKRFDPYSKRFDPFSKRFDPYSKRFEPYGKRFDPYSKKFDPYSKRFQNLLIKKFDPYAKRFDPFSKRFDPYSKRFDPFFKRFTIAKRYFSADVRQLLYSLDQSKRNIIDPKAFQIGFGR</sequence>